<evidence type="ECO:0000256" key="3">
    <source>
        <dbReference type="ARBA" id="ARBA00022679"/>
    </source>
</evidence>
<dbReference type="GO" id="GO:0032259">
    <property type="term" value="P:methylation"/>
    <property type="evidence" value="ECO:0007669"/>
    <property type="project" value="UniProtKB-KW"/>
</dbReference>
<organism evidence="4 5">
    <name type="scientific">Thermacetogenium phaeum</name>
    <dbReference type="NCBI Taxonomy" id="85874"/>
    <lineage>
        <taxon>Bacteria</taxon>
        <taxon>Bacillati</taxon>
        <taxon>Bacillota</taxon>
        <taxon>Clostridia</taxon>
        <taxon>Thermoanaerobacterales</taxon>
        <taxon>Thermoanaerobacteraceae</taxon>
        <taxon>Thermacetogenium</taxon>
    </lineage>
</organism>
<dbReference type="InterPro" id="IPR010426">
    <property type="entry name" value="MTTB_MeTrfase"/>
</dbReference>
<dbReference type="GO" id="GO:0008168">
    <property type="term" value="F:methyltransferase activity"/>
    <property type="evidence" value="ECO:0007669"/>
    <property type="project" value="UniProtKB-KW"/>
</dbReference>
<dbReference type="EMBL" id="LGFO01000009">
    <property type="protein sequence ID" value="KUK37126.1"/>
    <property type="molecule type" value="Genomic_DNA"/>
</dbReference>
<protein>
    <submittedName>
        <fullName evidence="4">Trimethylamine methyltransferase MttB</fullName>
    </submittedName>
</protein>
<dbReference type="PATRIC" id="fig|85874.4.peg.1071"/>
<accession>A0A101FHJ5</accession>
<evidence type="ECO:0000313" key="5">
    <source>
        <dbReference type="Proteomes" id="UP000053326"/>
    </source>
</evidence>
<dbReference type="InterPro" id="IPR038601">
    <property type="entry name" value="MttB-like_sf"/>
</dbReference>
<proteinExistence type="inferred from homology"/>
<gene>
    <name evidence="4" type="ORF">XD66_0159</name>
</gene>
<comment type="similarity">
    <text evidence="1">Belongs to the trimethylamine methyltransferase family.</text>
</comment>
<name>A0A101FHJ5_9THEO</name>
<dbReference type="Gene3D" id="3.20.20.480">
    <property type="entry name" value="Trimethylamine methyltransferase-like"/>
    <property type="match status" value="1"/>
</dbReference>
<sequence length="328" mass="35060">MIRSLQAGFSRVDGIGLRMFSEDELFAIHCATLEVMRDTGLYVGSKEAREILDGAGAIVDEENEIVKFPPYLVEDAIRSAPSTIVLAGRNPKYDYVIDGKRVGFLNFGEGLRVIDPYTKEYRPSTKDDVAKAALICDALDQVVVHNRAVGADEMPGPVQPLHNAEAIFPNISKHCFIGAMNVQNFKKIVEMAAAIVGGKDKLRERPIYSTIVCPTSPLKLVATECCDIVIEAARQGITVCFISMAMAGATSPVTLAGTLVTHNAEVLGGIVLSQATRKGAPVIYGSSTTIMDLKTATAPVGSPELGMINAAVAQLAQYYLLPSWVAGG</sequence>
<comment type="caution">
    <text evidence="4">The sequence shown here is derived from an EMBL/GenBank/DDBJ whole genome shotgun (WGS) entry which is preliminary data.</text>
</comment>
<evidence type="ECO:0000313" key="4">
    <source>
        <dbReference type="EMBL" id="KUK37126.1"/>
    </source>
</evidence>
<dbReference type="Pfam" id="PF06253">
    <property type="entry name" value="MTTB"/>
    <property type="match status" value="1"/>
</dbReference>
<evidence type="ECO:0000256" key="2">
    <source>
        <dbReference type="ARBA" id="ARBA00022603"/>
    </source>
</evidence>
<dbReference type="AlphaFoldDB" id="A0A101FHJ5"/>
<keyword evidence="2 4" id="KW-0489">Methyltransferase</keyword>
<dbReference type="Proteomes" id="UP000053326">
    <property type="component" value="Unassembled WGS sequence"/>
</dbReference>
<evidence type="ECO:0000256" key="1">
    <source>
        <dbReference type="ARBA" id="ARBA00007137"/>
    </source>
</evidence>
<dbReference type="GO" id="GO:0015948">
    <property type="term" value="P:methanogenesis"/>
    <property type="evidence" value="ECO:0007669"/>
    <property type="project" value="InterPro"/>
</dbReference>
<keyword evidence="3 4" id="KW-0808">Transferase</keyword>
<reference evidence="5" key="1">
    <citation type="journal article" date="2015" name="MBio">
        <title>Genome-Resolved Metagenomic Analysis Reveals Roles for Candidate Phyla and Other Microbial Community Members in Biogeochemical Transformations in Oil Reservoirs.</title>
        <authorList>
            <person name="Hu P."/>
            <person name="Tom L."/>
            <person name="Singh A."/>
            <person name="Thomas B.C."/>
            <person name="Baker B.J."/>
            <person name="Piceno Y.M."/>
            <person name="Andersen G.L."/>
            <person name="Banfield J.F."/>
        </authorList>
    </citation>
    <scope>NUCLEOTIDE SEQUENCE [LARGE SCALE GENOMIC DNA]</scope>
</reference>